<evidence type="ECO:0000313" key="9">
    <source>
        <dbReference type="EMBL" id="CAG7652369.1"/>
    </source>
</evidence>
<dbReference type="EMBL" id="CAJVAS010000069">
    <property type="protein sequence ID" value="CAG7652369.1"/>
    <property type="molecule type" value="Genomic_DNA"/>
</dbReference>
<feature type="transmembrane region" description="Helical" evidence="7">
    <location>
        <begin position="159"/>
        <end position="184"/>
    </location>
</feature>
<comment type="subcellular location">
    <subcellularLocation>
        <location evidence="1">Cell membrane</location>
        <topology evidence="1">Multi-pass membrane protein</topology>
    </subcellularLocation>
</comment>
<keyword evidence="4 7" id="KW-0812">Transmembrane</keyword>
<dbReference type="RefSeq" id="WP_218096164.1">
    <property type="nucleotide sequence ID" value="NZ_CAJVAS010000069.1"/>
</dbReference>
<comment type="caution">
    <text evidence="9">The sequence shown here is derived from an EMBL/GenBank/DDBJ whole genome shotgun (WGS) entry which is preliminary data.</text>
</comment>
<dbReference type="InterPro" id="IPR000620">
    <property type="entry name" value="EamA_dom"/>
</dbReference>
<reference evidence="9" key="1">
    <citation type="submission" date="2021-06" db="EMBL/GenBank/DDBJ databases">
        <authorList>
            <person name="Criscuolo A."/>
        </authorList>
    </citation>
    <scope>NUCLEOTIDE SEQUENCE</scope>
    <source>
        <strain evidence="9">CIP111600</strain>
    </source>
</reference>
<evidence type="ECO:0000256" key="5">
    <source>
        <dbReference type="ARBA" id="ARBA00022989"/>
    </source>
</evidence>
<evidence type="ECO:0000256" key="7">
    <source>
        <dbReference type="SAM" id="Phobius"/>
    </source>
</evidence>
<evidence type="ECO:0000256" key="2">
    <source>
        <dbReference type="ARBA" id="ARBA00007362"/>
    </source>
</evidence>
<name>A0A916NLW1_9BACL</name>
<evidence type="ECO:0000256" key="4">
    <source>
        <dbReference type="ARBA" id="ARBA00022692"/>
    </source>
</evidence>
<evidence type="ECO:0000259" key="8">
    <source>
        <dbReference type="Pfam" id="PF00892"/>
    </source>
</evidence>
<feature type="transmembrane region" description="Helical" evidence="7">
    <location>
        <begin position="70"/>
        <end position="90"/>
    </location>
</feature>
<organism evidence="9 10">
    <name type="scientific">Paenibacillus solanacearum</name>
    <dbReference type="NCBI Taxonomy" id="2048548"/>
    <lineage>
        <taxon>Bacteria</taxon>
        <taxon>Bacillati</taxon>
        <taxon>Bacillota</taxon>
        <taxon>Bacilli</taxon>
        <taxon>Bacillales</taxon>
        <taxon>Paenibacillaceae</taxon>
        <taxon>Paenibacillus</taxon>
    </lineage>
</organism>
<feature type="transmembrane region" description="Helical" evidence="7">
    <location>
        <begin position="257"/>
        <end position="277"/>
    </location>
</feature>
<feature type="transmembrane region" description="Helical" evidence="7">
    <location>
        <begin position="229"/>
        <end position="250"/>
    </location>
</feature>
<feature type="transmembrane region" description="Helical" evidence="7">
    <location>
        <begin position="39"/>
        <end position="58"/>
    </location>
</feature>
<feature type="domain" description="EamA" evidence="8">
    <location>
        <begin position="9"/>
        <end position="146"/>
    </location>
</feature>
<dbReference type="GO" id="GO:0005886">
    <property type="term" value="C:plasma membrane"/>
    <property type="evidence" value="ECO:0007669"/>
    <property type="project" value="UniProtKB-SubCell"/>
</dbReference>
<dbReference type="InterPro" id="IPR050638">
    <property type="entry name" value="AA-Vitamin_Transporters"/>
</dbReference>
<feature type="transmembrane region" description="Helical" evidence="7">
    <location>
        <begin position="196"/>
        <end position="217"/>
    </location>
</feature>
<gene>
    <name evidence="9" type="ORF">PAESOLCIP111_06514</name>
</gene>
<evidence type="ECO:0000256" key="3">
    <source>
        <dbReference type="ARBA" id="ARBA00022475"/>
    </source>
</evidence>
<comment type="similarity">
    <text evidence="2">Belongs to the EamA transporter family.</text>
</comment>
<protein>
    <recommendedName>
        <fullName evidence="8">EamA domain-containing protein</fullName>
    </recommendedName>
</protein>
<accession>A0A916NLW1</accession>
<feature type="transmembrane region" description="Helical" evidence="7">
    <location>
        <begin position="283"/>
        <end position="303"/>
    </location>
</feature>
<keyword evidence="5 7" id="KW-1133">Transmembrane helix</keyword>
<dbReference type="PANTHER" id="PTHR32322">
    <property type="entry name" value="INNER MEMBRANE TRANSPORTER"/>
    <property type="match status" value="1"/>
</dbReference>
<evidence type="ECO:0000256" key="1">
    <source>
        <dbReference type="ARBA" id="ARBA00004651"/>
    </source>
</evidence>
<dbReference type="Pfam" id="PF00892">
    <property type="entry name" value="EamA"/>
    <property type="match status" value="2"/>
</dbReference>
<feature type="domain" description="EamA" evidence="8">
    <location>
        <begin position="162"/>
        <end position="300"/>
    </location>
</feature>
<keyword evidence="10" id="KW-1185">Reference proteome</keyword>
<feature type="transmembrane region" description="Helical" evidence="7">
    <location>
        <begin position="102"/>
        <end position="122"/>
    </location>
</feature>
<evidence type="ECO:0000313" key="10">
    <source>
        <dbReference type="Proteomes" id="UP000693672"/>
    </source>
</evidence>
<keyword evidence="6 7" id="KW-0472">Membrane</keyword>
<keyword evidence="3" id="KW-1003">Cell membrane</keyword>
<proteinExistence type="inferred from homology"/>
<dbReference type="AlphaFoldDB" id="A0A916NLW1"/>
<dbReference type="PANTHER" id="PTHR32322:SF18">
    <property type="entry name" value="S-ADENOSYLMETHIONINE_S-ADENOSYLHOMOCYSTEINE TRANSPORTER"/>
    <property type="match status" value="1"/>
</dbReference>
<feature type="transmembrane region" description="Helical" evidence="7">
    <location>
        <begin position="129"/>
        <end position="147"/>
    </location>
</feature>
<evidence type="ECO:0000256" key="6">
    <source>
        <dbReference type="ARBA" id="ARBA00023136"/>
    </source>
</evidence>
<dbReference type="Proteomes" id="UP000693672">
    <property type="component" value="Unassembled WGS sequence"/>
</dbReference>
<sequence length="317" mass="33580">MAAKHSWWIGFACSLFAGLAFGAQFPVAAHILKSVSPMYFVAIRYLLASLVFVPLLALKEGRSAFRLEGQGIRVWLLGTLAFTGYNGLVFMGQRLAGPSGPILSSVMMGFMPLVTALILLVWKGMRLTSITVCCIAFGLVGIVLVATKGDLQALHNGAGVLWPMLLMVAAVICWCTFTVGASLFPSRSPLRYTTLTCLMGTASNLVVTGAGTGMGWLNPPAWQDVISNLWPFAYMAFIAGVAAVLAWNVACKHISPVAAALFTNNIIPVVSLVITVLSGYRMGAVELCGIALTLLVLVVNNVAGRRGVRKSQAAAAE</sequence>